<organism evidence="1 2">
    <name type="scientific">Fibrobacter succinogenes</name>
    <name type="common">Bacteroides succinogenes</name>
    <dbReference type="NCBI Taxonomy" id="833"/>
    <lineage>
        <taxon>Bacteria</taxon>
        <taxon>Pseudomonadati</taxon>
        <taxon>Fibrobacterota</taxon>
        <taxon>Fibrobacteria</taxon>
        <taxon>Fibrobacterales</taxon>
        <taxon>Fibrobacteraceae</taxon>
        <taxon>Fibrobacter</taxon>
    </lineage>
</organism>
<dbReference type="EMBL" id="UHJL01000002">
    <property type="protein sequence ID" value="SUQ24264.1"/>
    <property type="molecule type" value="Genomic_DNA"/>
</dbReference>
<dbReference type="Proteomes" id="UP000255423">
    <property type="component" value="Unassembled WGS sequence"/>
</dbReference>
<protein>
    <submittedName>
        <fullName evidence="1">Uncharacterized protein</fullName>
    </submittedName>
</protein>
<dbReference type="RefSeq" id="WP_109572804.1">
    <property type="nucleotide sequence ID" value="NZ_UHJL01000002.1"/>
</dbReference>
<sequence>MLSIIIVIAIVLLSIVLAGIGIYVGTHNTDEKETTKPIIDVSGQYAAIGRPARETLTAVKPSEASIRAWLETQNLTPEQRLAYIEQWNQMLEETIKTIDEGDKQGVATYRIVIGPKGKNYCKFVSEENFITREQIRNHAEILPPYVLGCDCKLLPKQPWENPSKSGWKAVIPTHGNTYNIPDWRQLA</sequence>
<evidence type="ECO:0000313" key="1">
    <source>
        <dbReference type="EMBL" id="SUQ24264.1"/>
    </source>
</evidence>
<evidence type="ECO:0000313" key="2">
    <source>
        <dbReference type="Proteomes" id="UP000255423"/>
    </source>
</evidence>
<accession>A0A380S5T2</accession>
<proteinExistence type="predicted"/>
<name>A0A380S5T2_FIBSU</name>
<gene>
    <name evidence="1" type="ORF">SAMN05661053_1659</name>
</gene>
<reference evidence="1 2" key="1">
    <citation type="submission" date="2017-08" db="EMBL/GenBank/DDBJ databases">
        <authorList>
            <person name="de Groot N.N."/>
        </authorList>
    </citation>
    <scope>NUCLEOTIDE SEQUENCE [LARGE SCALE GENOMIC DNA]</scope>
    <source>
        <strain evidence="1 2">HM2</strain>
    </source>
</reference>
<dbReference type="AlphaFoldDB" id="A0A380S5T2"/>